<dbReference type="EMBL" id="QWEH01000004">
    <property type="protein sequence ID" value="RHW33188.1"/>
    <property type="molecule type" value="Genomic_DNA"/>
</dbReference>
<keyword evidence="2" id="KW-1185">Reference proteome</keyword>
<gene>
    <name evidence="1" type="ORF">D1B32_09110</name>
</gene>
<dbReference type="OrthoDB" id="2959394at2"/>
<protein>
    <submittedName>
        <fullName evidence="1">Uncharacterized protein</fullName>
    </submittedName>
</protein>
<sequence>MRKWKIMLIFFTILTIGGLFILRANTVPTISFFPLDEKSFIDEANTSLTLESVTGSDSYNIGWSINSSSDKSMYLRQDVSLLFDNGILRGVRSKWVQNTDQIHMDETVESEDSSHFQSISFHHGENHYGGEDIKSVQAMTYDELYVIDSPTTPIKAFKQPVTPFESEWKELLDRSSKQQLLFQWHLLIQYFQINPENYRAIPLVDLYKYNNKPLPNMSQQETDVLIGRLWEGIYKNYVIPASESSENQLESYIPLILIDKQNTHLYVLFELNGGREQLIQRIPEIKN</sequence>
<dbReference type="RefSeq" id="WP_118889144.1">
    <property type="nucleotide sequence ID" value="NZ_JAMAWL010000001.1"/>
</dbReference>
<evidence type="ECO:0000313" key="1">
    <source>
        <dbReference type="EMBL" id="RHW33188.1"/>
    </source>
</evidence>
<comment type="caution">
    <text evidence="1">The sequence shown here is derived from an EMBL/GenBank/DDBJ whole genome shotgun (WGS) entry which is preliminary data.</text>
</comment>
<evidence type="ECO:0000313" key="2">
    <source>
        <dbReference type="Proteomes" id="UP000285456"/>
    </source>
</evidence>
<organism evidence="1 2">
    <name type="scientific">Oceanobacillus profundus</name>
    <dbReference type="NCBI Taxonomy" id="372463"/>
    <lineage>
        <taxon>Bacteria</taxon>
        <taxon>Bacillati</taxon>
        <taxon>Bacillota</taxon>
        <taxon>Bacilli</taxon>
        <taxon>Bacillales</taxon>
        <taxon>Bacillaceae</taxon>
        <taxon>Oceanobacillus</taxon>
    </lineage>
</organism>
<accession>A0A417YJF4</accession>
<proteinExistence type="predicted"/>
<reference evidence="1 2" key="1">
    <citation type="journal article" date="2007" name="Int. J. Syst. Evol. Microbiol.">
        <title>Oceanobacillus profundus sp. nov., isolated from a deep-sea sediment core.</title>
        <authorList>
            <person name="Kim Y.G."/>
            <person name="Choi D.H."/>
            <person name="Hyun S."/>
            <person name="Cho B.C."/>
        </authorList>
    </citation>
    <scope>NUCLEOTIDE SEQUENCE [LARGE SCALE GENOMIC DNA]</scope>
    <source>
        <strain evidence="1 2">DSM 18246</strain>
    </source>
</reference>
<dbReference type="Proteomes" id="UP000285456">
    <property type="component" value="Unassembled WGS sequence"/>
</dbReference>
<dbReference type="AlphaFoldDB" id="A0A417YJF4"/>
<name>A0A417YJF4_9BACI</name>